<keyword evidence="12 17" id="KW-0598">Phosphotransferase system</keyword>
<feature type="binding site" evidence="19">
    <location>
        <position position="308"/>
    </location>
    <ligand>
        <name>phosphoenolpyruvate</name>
        <dbReference type="ChEBI" id="CHEBI:58702"/>
    </ligand>
</feature>
<evidence type="ECO:0000256" key="18">
    <source>
        <dbReference type="PIRSR" id="PIRSR000732-1"/>
    </source>
</evidence>
<protein>
    <recommendedName>
        <fullName evidence="7 17">Phosphoenolpyruvate-protein phosphotransferase</fullName>
        <ecNumber evidence="6 17">2.7.3.9</ecNumber>
    </recommendedName>
    <alternativeName>
        <fullName evidence="16 17">Phosphotransferase system, enzyme I</fullName>
    </alternativeName>
</protein>
<evidence type="ECO:0000259" key="24">
    <source>
        <dbReference type="Pfam" id="PF05524"/>
    </source>
</evidence>
<dbReference type="OrthoDB" id="9765468at2"/>
<evidence type="ECO:0000256" key="14">
    <source>
        <dbReference type="ARBA" id="ARBA00022777"/>
    </source>
</evidence>
<dbReference type="GO" id="GO:0005737">
    <property type="term" value="C:cytoplasm"/>
    <property type="evidence" value="ECO:0007669"/>
    <property type="project" value="UniProtKB-SubCell"/>
</dbReference>
<dbReference type="InterPro" id="IPR008279">
    <property type="entry name" value="PEP-util_enz_mobile_dom"/>
</dbReference>
<gene>
    <name evidence="25" type="primary">ptsI_2</name>
    <name evidence="25" type="ORF">GTS_49240</name>
</gene>
<feature type="binding site" evidence="20">
    <location>
        <position position="457"/>
    </location>
    <ligand>
        <name>Mg(2+)</name>
        <dbReference type="ChEBI" id="CHEBI:18420"/>
    </ligand>
</feature>
<dbReference type="GO" id="GO:0008965">
    <property type="term" value="F:phosphoenolpyruvate-protein phosphotransferase activity"/>
    <property type="evidence" value="ECO:0007669"/>
    <property type="project" value="UniProtKB-EC"/>
</dbReference>
<proteinExistence type="inferred from homology"/>
<feature type="domain" description="PEP-utilising enzyme mobile" evidence="22">
    <location>
        <begin position="176"/>
        <end position="248"/>
    </location>
</feature>
<evidence type="ECO:0000256" key="21">
    <source>
        <dbReference type="SAM" id="MobiDB-lite"/>
    </source>
</evidence>
<organism evidence="25 26">
    <name type="scientific">Gandjariella thermophila</name>
    <dbReference type="NCBI Taxonomy" id="1931992"/>
    <lineage>
        <taxon>Bacteria</taxon>
        <taxon>Bacillati</taxon>
        <taxon>Actinomycetota</taxon>
        <taxon>Actinomycetes</taxon>
        <taxon>Pseudonocardiales</taxon>
        <taxon>Pseudonocardiaceae</taxon>
        <taxon>Gandjariella</taxon>
    </lineage>
</organism>
<keyword evidence="11 17" id="KW-0808">Transferase</keyword>
<dbReference type="GO" id="GO:0009401">
    <property type="term" value="P:phosphoenolpyruvate-dependent sugar phosphotransferase system"/>
    <property type="evidence" value="ECO:0007669"/>
    <property type="project" value="UniProtKB-KW"/>
</dbReference>
<dbReference type="InterPro" id="IPR050499">
    <property type="entry name" value="PEP-utilizing_PTS_enzyme"/>
</dbReference>
<dbReference type="Proteomes" id="UP000298860">
    <property type="component" value="Unassembled WGS sequence"/>
</dbReference>
<evidence type="ECO:0000256" key="20">
    <source>
        <dbReference type="PIRSR" id="PIRSR000732-3"/>
    </source>
</evidence>
<feature type="domain" description="PEP-utilising enzyme C-terminal" evidence="23">
    <location>
        <begin position="275"/>
        <end position="543"/>
    </location>
</feature>
<comment type="function">
    <text evidence="3 17">General (non sugar-specific) component of the phosphoenolpyruvate-dependent sugar phosphotransferase system (sugar PTS). This major carbohydrate active-transport system catalyzes the phosphorylation of incoming sugar substrates concomitantly with their translocation across the cell membrane. Enzyme I transfers the phosphoryl group from phosphoenolpyruvate (PEP) to the phosphoryl carrier protein (HPr).</text>
</comment>
<dbReference type="PANTHER" id="PTHR46244">
    <property type="entry name" value="PHOSPHOENOLPYRUVATE-PROTEIN PHOSPHOTRANSFERASE"/>
    <property type="match status" value="1"/>
</dbReference>
<feature type="active site" description="Tele-phosphohistidine intermediate" evidence="18">
    <location>
        <position position="211"/>
    </location>
</feature>
<dbReference type="SUPFAM" id="SSF51621">
    <property type="entry name" value="Phosphoenolpyruvate/pyruvate domain"/>
    <property type="match status" value="1"/>
</dbReference>
<dbReference type="GO" id="GO:0046872">
    <property type="term" value="F:metal ion binding"/>
    <property type="evidence" value="ECO:0007669"/>
    <property type="project" value="UniProtKB-KW"/>
</dbReference>
<accession>A0A4D4J9F0</accession>
<evidence type="ECO:0000256" key="12">
    <source>
        <dbReference type="ARBA" id="ARBA00022683"/>
    </source>
</evidence>
<dbReference type="InterPro" id="IPR040442">
    <property type="entry name" value="Pyrv_kinase-like_dom_sf"/>
</dbReference>
<feature type="binding site" evidence="19">
    <location>
        <begin position="456"/>
        <end position="457"/>
    </location>
    <ligand>
        <name>phosphoenolpyruvate</name>
        <dbReference type="ChEBI" id="CHEBI:58702"/>
    </ligand>
</feature>
<dbReference type="SUPFAM" id="SSF47831">
    <property type="entry name" value="Enzyme I of the PEP:sugar phosphotransferase system HPr-binding (sub)domain"/>
    <property type="match status" value="1"/>
</dbReference>
<dbReference type="PANTHER" id="PTHR46244:SF3">
    <property type="entry name" value="PHOSPHOENOLPYRUVATE-PROTEIN PHOSPHOTRANSFERASE"/>
    <property type="match status" value="1"/>
</dbReference>
<evidence type="ECO:0000256" key="6">
    <source>
        <dbReference type="ARBA" id="ARBA00012232"/>
    </source>
</evidence>
<dbReference type="InterPro" id="IPR018274">
    <property type="entry name" value="PEP_util_AS"/>
</dbReference>
<evidence type="ECO:0000256" key="19">
    <source>
        <dbReference type="PIRSR" id="PIRSR000732-2"/>
    </source>
</evidence>
<dbReference type="InterPro" id="IPR023151">
    <property type="entry name" value="PEP_util_CS"/>
</dbReference>
<feature type="compositionally biased region" description="Pro residues" evidence="21">
    <location>
        <begin position="52"/>
        <end position="61"/>
    </location>
</feature>
<dbReference type="AlphaFoldDB" id="A0A4D4J9F0"/>
<feature type="active site" description="Proton donor" evidence="18">
    <location>
        <position position="504"/>
    </location>
</feature>
<evidence type="ECO:0000259" key="23">
    <source>
        <dbReference type="Pfam" id="PF02896"/>
    </source>
</evidence>
<keyword evidence="10 17" id="KW-0762">Sugar transport</keyword>
<dbReference type="PRINTS" id="PR01736">
    <property type="entry name" value="PHPHTRNFRASE"/>
</dbReference>
<dbReference type="InterPro" id="IPR008731">
    <property type="entry name" value="PTS_EIN"/>
</dbReference>
<dbReference type="Gene3D" id="1.10.274.10">
    <property type="entry name" value="PtsI, HPr-binding domain"/>
    <property type="match status" value="1"/>
</dbReference>
<dbReference type="NCBIfam" id="TIGR01417">
    <property type="entry name" value="PTS_I_fam"/>
    <property type="match status" value="1"/>
</dbReference>
<keyword evidence="9 17" id="KW-0963">Cytoplasm</keyword>
<evidence type="ECO:0000256" key="3">
    <source>
        <dbReference type="ARBA" id="ARBA00002728"/>
    </source>
</evidence>
<dbReference type="InterPro" id="IPR036618">
    <property type="entry name" value="PtsI_HPr-bd_sf"/>
</dbReference>
<feature type="binding site" evidence="19">
    <location>
        <position position="467"/>
    </location>
    <ligand>
        <name>phosphoenolpyruvate</name>
        <dbReference type="ChEBI" id="CHEBI:58702"/>
    </ligand>
</feature>
<keyword evidence="15 17" id="KW-0460">Magnesium</keyword>
<dbReference type="InterPro" id="IPR006318">
    <property type="entry name" value="PTS_EI-like"/>
</dbReference>
<evidence type="ECO:0000256" key="10">
    <source>
        <dbReference type="ARBA" id="ARBA00022597"/>
    </source>
</evidence>
<evidence type="ECO:0000256" key="5">
    <source>
        <dbReference type="ARBA" id="ARBA00007837"/>
    </source>
</evidence>
<evidence type="ECO:0000256" key="11">
    <source>
        <dbReference type="ARBA" id="ARBA00022679"/>
    </source>
</evidence>
<evidence type="ECO:0000259" key="22">
    <source>
        <dbReference type="Pfam" id="PF00391"/>
    </source>
</evidence>
<dbReference type="PROSITE" id="PS00370">
    <property type="entry name" value="PEP_ENZYMES_PHOS_SITE"/>
    <property type="match status" value="1"/>
</dbReference>
<dbReference type="Gene3D" id="3.50.30.10">
    <property type="entry name" value="Phosphohistidine domain"/>
    <property type="match status" value="1"/>
</dbReference>
<evidence type="ECO:0000256" key="7">
    <source>
        <dbReference type="ARBA" id="ARBA00016544"/>
    </source>
</evidence>
<evidence type="ECO:0000256" key="17">
    <source>
        <dbReference type="PIRNR" id="PIRNR000732"/>
    </source>
</evidence>
<evidence type="ECO:0000313" key="25">
    <source>
        <dbReference type="EMBL" id="GDY33291.1"/>
    </source>
</evidence>
<evidence type="ECO:0000256" key="13">
    <source>
        <dbReference type="ARBA" id="ARBA00022723"/>
    </source>
</evidence>
<dbReference type="EC" id="2.7.3.9" evidence="6 17"/>
<comment type="cofactor">
    <cofactor evidence="2 17 20">
        <name>Mg(2+)</name>
        <dbReference type="ChEBI" id="CHEBI:18420"/>
    </cofactor>
</comment>
<evidence type="ECO:0000256" key="8">
    <source>
        <dbReference type="ARBA" id="ARBA00022448"/>
    </source>
</evidence>
<dbReference type="EMBL" id="BJFL01000038">
    <property type="protein sequence ID" value="GDY33291.1"/>
    <property type="molecule type" value="Genomic_DNA"/>
</dbReference>
<dbReference type="InterPro" id="IPR024692">
    <property type="entry name" value="PTS_EI"/>
</dbReference>
<keyword evidence="13 17" id="KW-0479">Metal-binding</keyword>
<evidence type="ECO:0000256" key="4">
    <source>
        <dbReference type="ARBA" id="ARBA00004496"/>
    </source>
</evidence>
<keyword evidence="25" id="KW-0670">Pyruvate</keyword>
<keyword evidence="26" id="KW-1185">Reference proteome</keyword>
<keyword evidence="8 17" id="KW-0813">Transport</keyword>
<dbReference type="InterPro" id="IPR015813">
    <property type="entry name" value="Pyrv/PenolPyrv_kinase-like_dom"/>
</dbReference>
<feature type="compositionally biased region" description="Polar residues" evidence="21">
    <location>
        <begin position="1"/>
        <end position="17"/>
    </location>
</feature>
<dbReference type="RefSeq" id="WP_137816252.1">
    <property type="nucleotide sequence ID" value="NZ_BJFL01000038.1"/>
</dbReference>
<comment type="caution">
    <text evidence="25">The sequence shown here is derived from an EMBL/GenBank/DDBJ whole genome shotgun (WGS) entry which is preliminary data.</text>
</comment>
<feature type="region of interest" description="Disordered" evidence="21">
    <location>
        <begin position="1"/>
        <end position="68"/>
    </location>
</feature>
<dbReference type="PROSITE" id="PS00742">
    <property type="entry name" value="PEP_ENZYMES_2"/>
    <property type="match status" value="1"/>
</dbReference>
<comment type="subcellular location">
    <subcellularLocation>
        <location evidence="4 17">Cytoplasm</location>
    </subcellularLocation>
</comment>
<evidence type="ECO:0000256" key="15">
    <source>
        <dbReference type="ARBA" id="ARBA00022842"/>
    </source>
</evidence>
<dbReference type="Pfam" id="PF02896">
    <property type="entry name" value="PEP-utilizers_C"/>
    <property type="match status" value="1"/>
</dbReference>
<feature type="domain" description="Phosphotransferase system enzyme I N-terminal" evidence="24">
    <location>
        <begin position="31"/>
        <end position="148"/>
    </location>
</feature>
<dbReference type="Pfam" id="PF05524">
    <property type="entry name" value="PEP-utilisers_N"/>
    <property type="match status" value="1"/>
</dbReference>
<keyword evidence="14 17" id="KW-0418">Kinase</keyword>
<evidence type="ECO:0000256" key="2">
    <source>
        <dbReference type="ARBA" id="ARBA00001946"/>
    </source>
</evidence>
<evidence type="ECO:0000256" key="9">
    <source>
        <dbReference type="ARBA" id="ARBA00022490"/>
    </source>
</evidence>
<evidence type="ECO:0000256" key="1">
    <source>
        <dbReference type="ARBA" id="ARBA00000683"/>
    </source>
</evidence>
<evidence type="ECO:0000256" key="16">
    <source>
        <dbReference type="ARBA" id="ARBA00033235"/>
    </source>
</evidence>
<sequence>MTSSESSPLTVGTSDDNATGRPVRPGSAPLTGVPVSPGRASGPVVWVADPLGEPPTGPAPEDPAAEAARIRPAADRVAARLRARAERAEGEARAILQTTAAMAEDRSLLGQAERWVTARSWPAARAVHEAAAGFAASLEAAGGYLAERVRDLHDVRDRLVAELLGVAEPGVPALRTPSVLAARDLAPADTAGLDPAKVLALVTAEGGPTSHTAILARALGIPAVVACRGLLDLDRDTVPGLAVDGDTGTVRVLDTPQVLAHRADGKGRAPWRGTLRDGHRVRLLGNVGSAADAEAAVAAGAEGVGLFRTEFCYLAATREPTVAEQRAAYAAVLAPFRGRSVVVRTLDAGADKPLPFLGLDAEPNPALGVRGLRVAFDRPELLDRQLAAIAAAASDTGAEVSVMAPMVATAAEAVWFAERARAAGIPRVGVMIEVPAVALVAAEVMDAVDFVSLGTNDLAQYLFAADRQLGAVAGLNDPWQPALLRLIAAVAEAGAARGVPVGVCGEAAADPLLARALVGLGVTSLSMNATALGGVSAALAEVDRAECRRFARAALAAGTPDQARAAARR</sequence>
<dbReference type="Pfam" id="PF00391">
    <property type="entry name" value="PEP-utilizers"/>
    <property type="match status" value="1"/>
</dbReference>
<dbReference type="InterPro" id="IPR036637">
    <property type="entry name" value="Phosphohistidine_dom_sf"/>
</dbReference>
<dbReference type="SUPFAM" id="SSF52009">
    <property type="entry name" value="Phosphohistidine domain"/>
    <property type="match status" value="1"/>
</dbReference>
<comment type="similarity">
    <text evidence="5 17">Belongs to the PEP-utilizing enzyme family.</text>
</comment>
<feature type="binding site" evidence="19">
    <location>
        <position position="344"/>
    </location>
    <ligand>
        <name>phosphoenolpyruvate</name>
        <dbReference type="ChEBI" id="CHEBI:58702"/>
    </ligand>
</feature>
<feature type="binding site" evidence="20">
    <location>
        <position position="433"/>
    </location>
    <ligand>
        <name>Mg(2+)</name>
        <dbReference type="ChEBI" id="CHEBI:18420"/>
    </ligand>
</feature>
<reference evidence="26" key="1">
    <citation type="submission" date="2019-04" db="EMBL/GenBank/DDBJ databases">
        <title>Draft genome sequence of Pseudonocardiaceae bacterium SL3-2-4.</title>
        <authorList>
            <person name="Ningsih F."/>
            <person name="Yokota A."/>
            <person name="Sakai Y."/>
            <person name="Nanatani K."/>
            <person name="Yabe S."/>
            <person name="Oetari A."/>
            <person name="Sjamsuridzal W."/>
        </authorList>
    </citation>
    <scope>NUCLEOTIDE SEQUENCE [LARGE SCALE GENOMIC DNA]</scope>
    <source>
        <strain evidence="26">SL3-2-4</strain>
    </source>
</reference>
<dbReference type="GO" id="GO:0016301">
    <property type="term" value="F:kinase activity"/>
    <property type="evidence" value="ECO:0007669"/>
    <property type="project" value="UniProtKB-KW"/>
</dbReference>
<dbReference type="Gene3D" id="3.20.20.60">
    <property type="entry name" value="Phosphoenolpyruvate-binding domains"/>
    <property type="match status" value="1"/>
</dbReference>
<comment type="catalytic activity">
    <reaction evidence="1 17">
        <text>L-histidyl-[protein] + phosphoenolpyruvate = N(pros)-phospho-L-histidyl-[protein] + pyruvate</text>
        <dbReference type="Rhea" id="RHEA:23880"/>
        <dbReference type="Rhea" id="RHEA-COMP:9745"/>
        <dbReference type="Rhea" id="RHEA-COMP:9746"/>
        <dbReference type="ChEBI" id="CHEBI:15361"/>
        <dbReference type="ChEBI" id="CHEBI:29979"/>
        <dbReference type="ChEBI" id="CHEBI:58702"/>
        <dbReference type="ChEBI" id="CHEBI:64837"/>
        <dbReference type="EC" id="2.7.3.9"/>
    </reaction>
</comment>
<evidence type="ECO:0000313" key="26">
    <source>
        <dbReference type="Proteomes" id="UP000298860"/>
    </source>
</evidence>
<dbReference type="InterPro" id="IPR000121">
    <property type="entry name" value="PEP_util_C"/>
</dbReference>
<dbReference type="PIRSF" id="PIRSF000732">
    <property type="entry name" value="PTS_enzyme_I"/>
    <property type="match status" value="1"/>
</dbReference>
<name>A0A4D4J9F0_9PSEU</name>